<accession>A0A392NC73</accession>
<feature type="non-terminal residue" evidence="1">
    <location>
        <position position="1"/>
    </location>
</feature>
<gene>
    <name evidence="1" type="ORF">A2U01_0018451</name>
</gene>
<dbReference type="EMBL" id="LXQA010035020">
    <property type="protein sequence ID" value="MCH97456.1"/>
    <property type="molecule type" value="Genomic_DNA"/>
</dbReference>
<evidence type="ECO:0000313" key="1">
    <source>
        <dbReference type="EMBL" id="MCH97456.1"/>
    </source>
</evidence>
<evidence type="ECO:0000313" key="2">
    <source>
        <dbReference type="Proteomes" id="UP000265520"/>
    </source>
</evidence>
<organism evidence="1 2">
    <name type="scientific">Trifolium medium</name>
    <dbReference type="NCBI Taxonomy" id="97028"/>
    <lineage>
        <taxon>Eukaryota</taxon>
        <taxon>Viridiplantae</taxon>
        <taxon>Streptophyta</taxon>
        <taxon>Embryophyta</taxon>
        <taxon>Tracheophyta</taxon>
        <taxon>Spermatophyta</taxon>
        <taxon>Magnoliopsida</taxon>
        <taxon>eudicotyledons</taxon>
        <taxon>Gunneridae</taxon>
        <taxon>Pentapetalae</taxon>
        <taxon>rosids</taxon>
        <taxon>fabids</taxon>
        <taxon>Fabales</taxon>
        <taxon>Fabaceae</taxon>
        <taxon>Papilionoideae</taxon>
        <taxon>50 kb inversion clade</taxon>
        <taxon>NPAAA clade</taxon>
        <taxon>Hologalegina</taxon>
        <taxon>IRL clade</taxon>
        <taxon>Trifolieae</taxon>
        <taxon>Trifolium</taxon>
    </lineage>
</organism>
<sequence>KYGNARVLISSLLGVSEVIGQDHNAMIWKASHHGMYHHGMYSVKCMDVAAENEPIAVPGEW</sequence>
<keyword evidence="2" id="KW-1185">Reference proteome</keyword>
<name>A0A392NC73_9FABA</name>
<reference evidence="1 2" key="1">
    <citation type="journal article" date="2018" name="Front. Plant Sci.">
        <title>Red Clover (Trifolium pratense) and Zigzag Clover (T. medium) - A Picture of Genomic Similarities and Differences.</title>
        <authorList>
            <person name="Dluhosova J."/>
            <person name="Istvanek J."/>
            <person name="Nedelnik J."/>
            <person name="Repkova J."/>
        </authorList>
    </citation>
    <scope>NUCLEOTIDE SEQUENCE [LARGE SCALE GENOMIC DNA]</scope>
    <source>
        <strain evidence="2">cv. 10/8</strain>
        <tissue evidence="1">Leaf</tissue>
    </source>
</reference>
<proteinExistence type="predicted"/>
<protein>
    <submittedName>
        <fullName evidence="1">Uncharacterized protein</fullName>
    </submittedName>
</protein>
<dbReference type="Proteomes" id="UP000265520">
    <property type="component" value="Unassembled WGS sequence"/>
</dbReference>
<comment type="caution">
    <text evidence="1">The sequence shown here is derived from an EMBL/GenBank/DDBJ whole genome shotgun (WGS) entry which is preliminary data.</text>
</comment>
<dbReference type="AlphaFoldDB" id="A0A392NC73"/>